<sequence length="387" mass="43801">MKTIAFIPVRGGSKSIPLKNIKPFCGKPLVCWNIEALESCPLVDEIIIATDSDKIENIIVAQSYKKTTIYRRSAENASDTASTESVMLEYIDYANLNESDIFMLVQATSPLTETHHFTEALSMYGQNKYDSMLTCVRNYRFFWHEDGTSMNYDYCNRPRRQNFAGMLMENGAFYINMVKNILENRNRLSGDIGIYEMPQYTAIEIDEPDDWIVLEKLMQKYVLSKIEKSKKVKLFISDVDGTLTDGGMYYAQTGYELKKFNTRDGMGFQLLREAGIKTGIITSENTRIIDNRAKKLKIDYLIQGKRGEGKLEAAMEVCNQEGISLDEVAYIGDDINCYKLLDAVGIKACPADACEKVKQIDGILLMDKKGGEGCVREFAEKIINAIE</sequence>
<dbReference type="InterPro" id="IPR036412">
    <property type="entry name" value="HAD-like_sf"/>
</dbReference>
<dbReference type="GO" id="GO:0016788">
    <property type="term" value="F:hydrolase activity, acting on ester bonds"/>
    <property type="evidence" value="ECO:0007669"/>
    <property type="project" value="InterPro"/>
</dbReference>
<evidence type="ECO:0000256" key="5">
    <source>
        <dbReference type="ARBA" id="ARBA00010726"/>
    </source>
</evidence>
<dbReference type="InterPro" id="IPR003329">
    <property type="entry name" value="Cytidylyl_trans"/>
</dbReference>
<dbReference type="STRING" id="693979.Bache_2154"/>
<comment type="catalytic activity">
    <reaction evidence="1">
        <text>an N-acylneuraminate + CTP = a CMP-N-acyl-beta-neuraminate + diphosphate</text>
        <dbReference type="Rhea" id="RHEA:11344"/>
        <dbReference type="ChEBI" id="CHEBI:33019"/>
        <dbReference type="ChEBI" id="CHEBI:37563"/>
        <dbReference type="ChEBI" id="CHEBI:60073"/>
        <dbReference type="ChEBI" id="CHEBI:68671"/>
        <dbReference type="EC" id="2.7.7.43"/>
    </reaction>
</comment>
<dbReference type="Gene3D" id="3.90.550.10">
    <property type="entry name" value="Spore Coat Polysaccharide Biosynthesis Protein SpsA, Chain A"/>
    <property type="match status" value="1"/>
</dbReference>
<dbReference type="PANTHER" id="PTHR21485">
    <property type="entry name" value="HAD SUPERFAMILY MEMBERS CMAS AND KDSC"/>
    <property type="match status" value="1"/>
</dbReference>
<keyword evidence="10" id="KW-0460">Magnesium</keyword>
<reference key="1">
    <citation type="submission" date="2010-11" db="EMBL/GenBank/DDBJ databases">
        <title>The complete genome of Bacteroides helcogenes P 36-108.</title>
        <authorList>
            <consortium name="US DOE Joint Genome Institute (JGI-PGF)"/>
            <person name="Lucas S."/>
            <person name="Copeland A."/>
            <person name="Lapidus A."/>
            <person name="Bruce D."/>
            <person name="Goodwin L."/>
            <person name="Pitluck S."/>
            <person name="Kyrpides N."/>
            <person name="Mavromatis K."/>
            <person name="Ivanova N."/>
            <person name="Zeytun A."/>
            <person name="Brettin T."/>
            <person name="Detter J.C."/>
            <person name="Tapia R."/>
            <person name="Han C."/>
            <person name="Land M."/>
            <person name="Hauser L."/>
            <person name="Markowitz V."/>
            <person name="Cheng J.-F."/>
            <person name="Hugenholtz P."/>
            <person name="Woyke T."/>
            <person name="Wu D."/>
            <person name="Gronow S."/>
            <person name="Wellnitz S."/>
            <person name="Brambilla E."/>
            <person name="Klenk H.-P."/>
            <person name="Eisen J.A."/>
        </authorList>
    </citation>
    <scope>NUCLEOTIDE SEQUENCE</scope>
    <source>
        <strain>P 36-108</strain>
    </source>
</reference>
<evidence type="ECO:0000313" key="12">
    <source>
        <dbReference type="Proteomes" id="UP000008630"/>
    </source>
</evidence>
<dbReference type="InterPro" id="IPR023214">
    <property type="entry name" value="HAD_sf"/>
</dbReference>
<dbReference type="AlphaFoldDB" id="E6SS55"/>
<dbReference type="GO" id="GO:0006054">
    <property type="term" value="P:N-acetylneuraminate metabolic process"/>
    <property type="evidence" value="ECO:0007669"/>
    <property type="project" value="UniProtKB-UniPathway"/>
</dbReference>
<evidence type="ECO:0000256" key="1">
    <source>
        <dbReference type="ARBA" id="ARBA00001862"/>
    </source>
</evidence>
<dbReference type="Proteomes" id="UP000008630">
    <property type="component" value="Chromosome"/>
</dbReference>
<dbReference type="SUPFAM" id="SSF56784">
    <property type="entry name" value="HAD-like"/>
    <property type="match status" value="1"/>
</dbReference>
<dbReference type="InterPro" id="IPR010023">
    <property type="entry name" value="KdsC_fam"/>
</dbReference>
<evidence type="ECO:0000256" key="2">
    <source>
        <dbReference type="ARBA" id="ARBA00001946"/>
    </source>
</evidence>
<proteinExistence type="inferred from homology"/>
<evidence type="ECO:0000256" key="10">
    <source>
        <dbReference type="ARBA" id="ARBA00022842"/>
    </source>
</evidence>
<evidence type="ECO:0000256" key="9">
    <source>
        <dbReference type="ARBA" id="ARBA00022801"/>
    </source>
</evidence>
<evidence type="ECO:0000256" key="7">
    <source>
        <dbReference type="ARBA" id="ARBA00012491"/>
    </source>
</evidence>
<comment type="similarity">
    <text evidence="4">Belongs to the KdsC family.</text>
</comment>
<protein>
    <recommendedName>
        <fullName evidence="7">N-acylneuraminate cytidylyltransferase</fullName>
        <ecNumber evidence="7">2.7.7.43</ecNumber>
    </recommendedName>
</protein>
<dbReference type="RefSeq" id="WP_013547714.1">
    <property type="nucleotide sequence ID" value="NC_014933.1"/>
</dbReference>
<dbReference type="NCBIfam" id="TIGR01670">
    <property type="entry name" value="KdsC-phosphatas"/>
    <property type="match status" value="1"/>
</dbReference>
<gene>
    <name evidence="11" type="ordered locus">Bache_2154</name>
</gene>
<keyword evidence="12" id="KW-1185">Reference proteome</keyword>
<accession>E6SS55</accession>
<dbReference type="UniPathway" id="UPA00628"/>
<organism evidence="11 12">
    <name type="scientific">Bacteroides helcogenes (strain ATCC 35417 / DSM 20613 / JCM 6297 / CCUG 15421 / P 36-108)</name>
    <dbReference type="NCBI Taxonomy" id="693979"/>
    <lineage>
        <taxon>Bacteria</taxon>
        <taxon>Pseudomonadati</taxon>
        <taxon>Bacteroidota</taxon>
        <taxon>Bacteroidia</taxon>
        <taxon>Bacteroidales</taxon>
        <taxon>Bacteroidaceae</taxon>
        <taxon>Bacteroides</taxon>
    </lineage>
</organism>
<dbReference type="PATRIC" id="fig|693979.3.peg.2263"/>
<reference evidence="11 12" key="2">
    <citation type="journal article" date="2011" name="Stand. Genomic Sci.">
        <title>Complete genome sequence of Bacteroides helcogenes type strain (P 36-108).</title>
        <authorList>
            <person name="Pati A."/>
            <person name="Gronow S."/>
            <person name="Zeytun A."/>
            <person name="Lapidus A."/>
            <person name="Nolan M."/>
            <person name="Hammon N."/>
            <person name="Deshpande S."/>
            <person name="Cheng J.F."/>
            <person name="Tapia R."/>
            <person name="Han C."/>
            <person name="Goodwin L."/>
            <person name="Pitluck S."/>
            <person name="Liolios K."/>
            <person name="Pagani I."/>
            <person name="Ivanova N."/>
            <person name="Mavromatis K."/>
            <person name="Chen A."/>
            <person name="Palaniappan K."/>
            <person name="Land M."/>
            <person name="Hauser L."/>
            <person name="Chang Y.J."/>
            <person name="Jeffries C.D."/>
            <person name="Detter J.C."/>
            <person name="Brambilla E."/>
            <person name="Rohde M."/>
            <person name="Goker M."/>
            <person name="Woyke T."/>
            <person name="Bristow J."/>
            <person name="Eisen J.A."/>
            <person name="Markowitz V."/>
            <person name="Hugenholtz P."/>
            <person name="Kyrpides N.C."/>
            <person name="Klenk H.P."/>
            <person name="Lucas S."/>
        </authorList>
    </citation>
    <scope>NUCLEOTIDE SEQUENCE [LARGE SCALE GENOMIC DNA]</scope>
    <source>
        <strain evidence="12">ATCC 35417 / DSM 20613 / JCM 6297 / CCUG 15421 / P 36-108</strain>
    </source>
</reference>
<evidence type="ECO:0000256" key="3">
    <source>
        <dbReference type="ARBA" id="ARBA00005141"/>
    </source>
</evidence>
<evidence type="ECO:0000313" key="11">
    <source>
        <dbReference type="EMBL" id="ADV44123.1"/>
    </source>
</evidence>
<dbReference type="EC" id="2.7.7.43" evidence="7"/>
<comment type="pathway">
    <text evidence="3">Amino-sugar metabolism; N-acetylneuraminate metabolism.</text>
</comment>
<dbReference type="GO" id="GO:0046872">
    <property type="term" value="F:metal ion binding"/>
    <property type="evidence" value="ECO:0007669"/>
    <property type="project" value="UniProtKB-KW"/>
</dbReference>
<comment type="cofactor">
    <cofactor evidence="2">
        <name>Mg(2+)</name>
        <dbReference type="ChEBI" id="CHEBI:18420"/>
    </cofactor>
</comment>
<dbReference type="GO" id="GO:0008781">
    <property type="term" value="F:N-acylneuraminate cytidylyltransferase activity"/>
    <property type="evidence" value="ECO:0007669"/>
    <property type="project" value="UniProtKB-EC"/>
</dbReference>
<keyword evidence="8" id="KW-0479">Metal-binding</keyword>
<comment type="similarity">
    <text evidence="5">Belongs to the CMP-NeuNAc synthase family.</text>
</comment>
<evidence type="ECO:0000256" key="6">
    <source>
        <dbReference type="ARBA" id="ARBA00011881"/>
    </source>
</evidence>
<name>E6SS55_BACT6</name>
<dbReference type="eggNOG" id="COG1083">
    <property type="taxonomic scope" value="Bacteria"/>
</dbReference>
<dbReference type="InterPro" id="IPR050793">
    <property type="entry name" value="CMP-NeuNAc_synthase"/>
</dbReference>
<dbReference type="Gene3D" id="3.40.50.1000">
    <property type="entry name" value="HAD superfamily/HAD-like"/>
    <property type="match status" value="1"/>
</dbReference>
<dbReference type="InterPro" id="IPR029044">
    <property type="entry name" value="Nucleotide-diphossugar_trans"/>
</dbReference>
<keyword evidence="9" id="KW-0378">Hydrolase</keyword>
<dbReference type="HOGENOM" id="CLU_042930_0_2_10"/>
<dbReference type="SUPFAM" id="SSF53448">
    <property type="entry name" value="Nucleotide-diphospho-sugar transferases"/>
    <property type="match status" value="1"/>
</dbReference>
<evidence type="ECO:0000256" key="4">
    <source>
        <dbReference type="ARBA" id="ARBA00005893"/>
    </source>
</evidence>
<dbReference type="Pfam" id="PF02348">
    <property type="entry name" value="CTP_transf_3"/>
    <property type="match status" value="1"/>
</dbReference>
<evidence type="ECO:0000256" key="8">
    <source>
        <dbReference type="ARBA" id="ARBA00022723"/>
    </source>
</evidence>
<dbReference type="PANTHER" id="PTHR21485:SF3">
    <property type="entry name" value="N-ACYLNEURAMINATE CYTIDYLYLTRANSFERASE"/>
    <property type="match status" value="1"/>
</dbReference>
<comment type="subunit">
    <text evidence="6">Homotetramer.</text>
</comment>
<dbReference type="KEGG" id="bhl:Bache_2154"/>
<dbReference type="eggNOG" id="COG1778">
    <property type="taxonomic scope" value="Bacteria"/>
</dbReference>
<dbReference type="EMBL" id="CP002352">
    <property type="protein sequence ID" value="ADV44123.1"/>
    <property type="molecule type" value="Genomic_DNA"/>
</dbReference>
<dbReference type="OrthoDB" id="9805604at2"/>
<dbReference type="CDD" id="cd02513">
    <property type="entry name" value="CMP-NeuAc_Synthase"/>
    <property type="match status" value="1"/>
</dbReference>